<feature type="transmembrane region" description="Helical" evidence="7">
    <location>
        <begin position="495"/>
        <end position="516"/>
    </location>
</feature>
<keyword evidence="4 7" id="KW-1133">Transmembrane helix</keyword>
<sequence length="699" mass="76407">MASSPSSNARLVPSRHNSADILSSSPNREAATRLLSSSPYAQPYFNRPASRGSSVNGDNNPTPSSSFRSPSTLQNYRQNNEGPSNAQNIPVLPRSGLDSSSNSIHGSYVSGTPGFTDSINPVVDIPADEASKVVKKHLVLNSPSRDSLDSDRNGANNAGPSSYGATNDGAGTSEIVDYTTAFKLPGGAITRDVYKWQADQENEQNRRARSRSFYLPRPVEPSVTTLKQPGGMRRYHMIMKANASGRQANVFTKSFIDFLAMYGHFAGEDLDEDDESGDYDEEGGEGEGSRTPGSGMESTPLIPKLQQPPQGDATPAKAVFLLLKSFVGTGIMFLPKAFNNGGILFSSVVLVLIAAISLFSFLLLVESRQVVPASFGDIGGHLYGPYMRQAVLWAIAISQIGFVCAYMSFVATNLEALGKNVLNFSESFPSYIFVLIQLVVFIPLALIRNIARLSFTAVVADVFICFGLIYMYYFDIFTLATKGLSDVVMFNPRDFSLFIGTAVFTFEGIGLIIPITEAMKEPEKFPKVLTGVMIGITVLFTSVGALSYAAFGSKTETVVLLNLPQKSHWVQSVQALYSIAIMLSIPLQLFPAIRIMENGLFTRSGKYNTMVKWQKNFFRILSLFICAAISIWAGDELDKFVSIVGSIACIPLAYIFPAMFHYKTHPYRKSRIFDILLIVFGVITMVYTTGSTVYQWIEA</sequence>
<dbReference type="InParanoid" id="A0A1Y2GMX8"/>
<dbReference type="GO" id="GO:0015179">
    <property type="term" value="F:L-amino acid transmembrane transporter activity"/>
    <property type="evidence" value="ECO:0007669"/>
    <property type="project" value="TreeGrafter"/>
</dbReference>
<organism evidence="9 10">
    <name type="scientific">Lobosporangium transversale</name>
    <dbReference type="NCBI Taxonomy" id="64571"/>
    <lineage>
        <taxon>Eukaryota</taxon>
        <taxon>Fungi</taxon>
        <taxon>Fungi incertae sedis</taxon>
        <taxon>Mucoromycota</taxon>
        <taxon>Mortierellomycotina</taxon>
        <taxon>Mortierellomycetes</taxon>
        <taxon>Mortierellales</taxon>
        <taxon>Mortierellaceae</taxon>
        <taxon>Lobosporangium</taxon>
    </lineage>
</organism>
<evidence type="ECO:0000313" key="9">
    <source>
        <dbReference type="EMBL" id="ORZ16067.1"/>
    </source>
</evidence>
<reference evidence="9 10" key="1">
    <citation type="submission" date="2016-07" db="EMBL/GenBank/DDBJ databases">
        <title>Pervasive Adenine N6-methylation of Active Genes in Fungi.</title>
        <authorList>
            <consortium name="DOE Joint Genome Institute"/>
            <person name="Mondo S.J."/>
            <person name="Dannebaum R.O."/>
            <person name="Kuo R.C."/>
            <person name="Labutti K."/>
            <person name="Haridas S."/>
            <person name="Kuo A."/>
            <person name="Salamov A."/>
            <person name="Ahrendt S.R."/>
            <person name="Lipzen A."/>
            <person name="Sullivan W."/>
            <person name="Andreopoulos W.B."/>
            <person name="Clum A."/>
            <person name="Lindquist E."/>
            <person name="Daum C."/>
            <person name="Ramamoorthy G.K."/>
            <person name="Gryganskyi A."/>
            <person name="Culley D."/>
            <person name="Magnuson J.K."/>
            <person name="James T.Y."/>
            <person name="O'Malley M.A."/>
            <person name="Stajich J.E."/>
            <person name="Spatafora J.W."/>
            <person name="Visel A."/>
            <person name="Grigoriev I.V."/>
        </authorList>
    </citation>
    <scope>NUCLEOTIDE SEQUENCE [LARGE SCALE GENOMIC DNA]</scope>
    <source>
        <strain evidence="9 10">NRRL 3116</strain>
    </source>
</reference>
<evidence type="ECO:0000256" key="4">
    <source>
        <dbReference type="ARBA" id="ARBA00022989"/>
    </source>
</evidence>
<evidence type="ECO:0000256" key="5">
    <source>
        <dbReference type="ARBA" id="ARBA00023136"/>
    </source>
</evidence>
<comment type="similarity">
    <text evidence="2">Belongs to the amino acid/polyamine transporter 2 family.</text>
</comment>
<dbReference type="OrthoDB" id="1684102at2759"/>
<feature type="transmembrane region" description="Helical" evidence="7">
    <location>
        <begin position="640"/>
        <end position="660"/>
    </location>
</feature>
<dbReference type="GeneID" id="33566000"/>
<dbReference type="GO" id="GO:0005774">
    <property type="term" value="C:vacuolar membrane"/>
    <property type="evidence" value="ECO:0007669"/>
    <property type="project" value="TreeGrafter"/>
</dbReference>
<keyword evidence="10" id="KW-1185">Reference proteome</keyword>
<feature type="domain" description="Amino acid transporter transmembrane" evidence="8">
    <location>
        <begin position="313"/>
        <end position="691"/>
    </location>
</feature>
<dbReference type="InterPro" id="IPR013057">
    <property type="entry name" value="AA_transpt_TM"/>
</dbReference>
<feature type="region of interest" description="Disordered" evidence="6">
    <location>
        <begin position="1"/>
        <end position="105"/>
    </location>
</feature>
<feature type="transmembrane region" description="Helical" evidence="7">
    <location>
        <begin position="344"/>
        <end position="365"/>
    </location>
</feature>
<evidence type="ECO:0000256" key="7">
    <source>
        <dbReference type="SAM" id="Phobius"/>
    </source>
</evidence>
<feature type="transmembrane region" description="Helical" evidence="7">
    <location>
        <begin position="528"/>
        <end position="551"/>
    </location>
</feature>
<feature type="compositionally biased region" description="Acidic residues" evidence="6">
    <location>
        <begin position="269"/>
        <end position="285"/>
    </location>
</feature>
<comment type="subcellular location">
    <subcellularLocation>
        <location evidence="1">Membrane</location>
        <topology evidence="1">Multi-pass membrane protein</topology>
    </subcellularLocation>
</comment>
<protein>
    <submittedName>
        <fullName evidence="9">Transmembrane amino acid transporter protein-domain-containing protein</fullName>
    </submittedName>
</protein>
<feature type="region of interest" description="Disordered" evidence="6">
    <location>
        <begin position="269"/>
        <end position="310"/>
    </location>
</feature>
<keyword evidence="5 7" id="KW-0472">Membrane</keyword>
<feature type="transmembrane region" description="Helical" evidence="7">
    <location>
        <begin position="575"/>
        <end position="596"/>
    </location>
</feature>
<gene>
    <name evidence="9" type="ORF">BCR41DRAFT_353468</name>
</gene>
<accession>A0A1Y2GMX8</accession>
<evidence type="ECO:0000313" key="10">
    <source>
        <dbReference type="Proteomes" id="UP000193648"/>
    </source>
</evidence>
<evidence type="ECO:0000256" key="6">
    <source>
        <dbReference type="SAM" id="MobiDB-lite"/>
    </source>
</evidence>
<dbReference type="FunCoup" id="A0A1Y2GMX8">
    <property type="interactions" value="73"/>
</dbReference>
<feature type="transmembrane region" description="Helical" evidence="7">
    <location>
        <begin position="453"/>
        <end position="475"/>
    </location>
</feature>
<dbReference type="Gene3D" id="1.20.1740.10">
    <property type="entry name" value="Amino acid/polyamine transporter I"/>
    <property type="match status" value="1"/>
</dbReference>
<feature type="transmembrane region" description="Helical" evidence="7">
    <location>
        <begin position="617"/>
        <end position="634"/>
    </location>
</feature>
<evidence type="ECO:0000256" key="2">
    <source>
        <dbReference type="ARBA" id="ARBA00008066"/>
    </source>
</evidence>
<dbReference type="Proteomes" id="UP000193648">
    <property type="component" value="Unassembled WGS sequence"/>
</dbReference>
<feature type="transmembrane region" description="Helical" evidence="7">
    <location>
        <begin position="390"/>
        <end position="408"/>
    </location>
</feature>
<evidence type="ECO:0000256" key="3">
    <source>
        <dbReference type="ARBA" id="ARBA00022692"/>
    </source>
</evidence>
<feature type="compositionally biased region" description="Low complexity" evidence="6">
    <location>
        <begin position="61"/>
        <end position="72"/>
    </location>
</feature>
<feature type="compositionally biased region" description="Polar residues" evidence="6">
    <location>
        <begin position="153"/>
        <end position="165"/>
    </location>
</feature>
<feature type="region of interest" description="Disordered" evidence="6">
    <location>
        <begin position="142"/>
        <end position="169"/>
    </location>
</feature>
<name>A0A1Y2GMX8_9FUNG</name>
<dbReference type="PANTHER" id="PTHR22950:SF666">
    <property type="entry name" value="VACUOLAR AMINO ACID TRANSPORTER 4"/>
    <property type="match status" value="1"/>
</dbReference>
<feature type="transmembrane region" description="Helical" evidence="7">
    <location>
        <begin position="672"/>
        <end position="697"/>
    </location>
</feature>
<feature type="transmembrane region" description="Helical" evidence="7">
    <location>
        <begin position="428"/>
        <end position="446"/>
    </location>
</feature>
<dbReference type="RefSeq" id="XP_021881414.1">
    <property type="nucleotide sequence ID" value="XM_022024156.1"/>
</dbReference>
<dbReference type="STRING" id="64571.A0A1Y2GMX8"/>
<keyword evidence="3 7" id="KW-0812">Transmembrane</keyword>
<proteinExistence type="inferred from homology"/>
<dbReference type="PANTHER" id="PTHR22950">
    <property type="entry name" value="AMINO ACID TRANSPORTER"/>
    <property type="match status" value="1"/>
</dbReference>
<dbReference type="Pfam" id="PF01490">
    <property type="entry name" value="Aa_trans"/>
    <property type="match status" value="1"/>
</dbReference>
<dbReference type="EMBL" id="MCFF01000018">
    <property type="protein sequence ID" value="ORZ16067.1"/>
    <property type="molecule type" value="Genomic_DNA"/>
</dbReference>
<evidence type="ECO:0000256" key="1">
    <source>
        <dbReference type="ARBA" id="ARBA00004141"/>
    </source>
</evidence>
<feature type="compositionally biased region" description="Polar residues" evidence="6">
    <location>
        <begin position="51"/>
        <end position="60"/>
    </location>
</feature>
<feature type="compositionally biased region" description="Polar residues" evidence="6">
    <location>
        <begin position="73"/>
        <end position="88"/>
    </location>
</feature>
<dbReference type="AlphaFoldDB" id="A0A1Y2GMX8"/>
<comment type="caution">
    <text evidence="9">The sequence shown here is derived from an EMBL/GenBank/DDBJ whole genome shotgun (WGS) entry which is preliminary data.</text>
</comment>
<evidence type="ECO:0000259" key="8">
    <source>
        <dbReference type="Pfam" id="PF01490"/>
    </source>
</evidence>